<proteinExistence type="predicted"/>
<dbReference type="EMBL" id="JACGWN010000010">
    <property type="protein sequence ID" value="KAL0427570.1"/>
    <property type="molecule type" value="Genomic_DNA"/>
</dbReference>
<sequence>MLLTGGVQGISTLISEVSLQGLLYRVLDQTFWPLGVDVTHTTLLPTVIKRMPGRPKKSRRKEPDEAPNAVKKSSIVRCKACNELGHNRRTCLSIQVRNSGRDSDIMFLYHS</sequence>
<evidence type="ECO:0000256" key="1">
    <source>
        <dbReference type="SAM" id="MobiDB-lite"/>
    </source>
</evidence>
<gene>
    <name evidence="2" type="ORF">Slati_2931800</name>
</gene>
<reference evidence="2" key="2">
    <citation type="journal article" date="2024" name="Plant">
        <title>Genomic evolution and insights into agronomic trait innovations of Sesamum species.</title>
        <authorList>
            <person name="Miao H."/>
            <person name="Wang L."/>
            <person name="Qu L."/>
            <person name="Liu H."/>
            <person name="Sun Y."/>
            <person name="Le M."/>
            <person name="Wang Q."/>
            <person name="Wei S."/>
            <person name="Zheng Y."/>
            <person name="Lin W."/>
            <person name="Duan Y."/>
            <person name="Cao H."/>
            <person name="Xiong S."/>
            <person name="Wang X."/>
            <person name="Wei L."/>
            <person name="Li C."/>
            <person name="Ma Q."/>
            <person name="Ju M."/>
            <person name="Zhao R."/>
            <person name="Li G."/>
            <person name="Mu C."/>
            <person name="Tian Q."/>
            <person name="Mei H."/>
            <person name="Zhang T."/>
            <person name="Gao T."/>
            <person name="Zhang H."/>
        </authorList>
    </citation>
    <scope>NUCLEOTIDE SEQUENCE</scope>
    <source>
        <strain evidence="2">KEN1</strain>
    </source>
</reference>
<dbReference type="AlphaFoldDB" id="A0AAW2VD91"/>
<accession>A0AAW2VD91</accession>
<name>A0AAW2VD91_9LAMI</name>
<feature type="region of interest" description="Disordered" evidence="1">
    <location>
        <begin position="49"/>
        <end position="71"/>
    </location>
</feature>
<reference evidence="2" key="1">
    <citation type="submission" date="2020-06" db="EMBL/GenBank/DDBJ databases">
        <authorList>
            <person name="Li T."/>
            <person name="Hu X."/>
            <person name="Zhang T."/>
            <person name="Song X."/>
            <person name="Zhang H."/>
            <person name="Dai N."/>
            <person name="Sheng W."/>
            <person name="Hou X."/>
            <person name="Wei L."/>
        </authorList>
    </citation>
    <scope>NUCLEOTIDE SEQUENCE</scope>
    <source>
        <strain evidence="2">KEN1</strain>
        <tissue evidence="2">Leaf</tissue>
    </source>
</reference>
<organism evidence="2">
    <name type="scientific">Sesamum latifolium</name>
    <dbReference type="NCBI Taxonomy" id="2727402"/>
    <lineage>
        <taxon>Eukaryota</taxon>
        <taxon>Viridiplantae</taxon>
        <taxon>Streptophyta</taxon>
        <taxon>Embryophyta</taxon>
        <taxon>Tracheophyta</taxon>
        <taxon>Spermatophyta</taxon>
        <taxon>Magnoliopsida</taxon>
        <taxon>eudicotyledons</taxon>
        <taxon>Gunneridae</taxon>
        <taxon>Pentapetalae</taxon>
        <taxon>asterids</taxon>
        <taxon>lamiids</taxon>
        <taxon>Lamiales</taxon>
        <taxon>Pedaliaceae</taxon>
        <taxon>Sesamum</taxon>
    </lineage>
</organism>
<evidence type="ECO:0000313" key="2">
    <source>
        <dbReference type="EMBL" id="KAL0427570.1"/>
    </source>
</evidence>
<protein>
    <submittedName>
        <fullName evidence="2">Uncharacterized protein</fullName>
    </submittedName>
</protein>
<feature type="compositionally biased region" description="Basic residues" evidence="1">
    <location>
        <begin position="51"/>
        <end position="60"/>
    </location>
</feature>
<comment type="caution">
    <text evidence="2">The sequence shown here is derived from an EMBL/GenBank/DDBJ whole genome shotgun (WGS) entry which is preliminary data.</text>
</comment>